<dbReference type="Proteomes" id="UP000598971">
    <property type="component" value="Unassembled WGS sequence"/>
</dbReference>
<evidence type="ECO:0000256" key="1">
    <source>
        <dbReference type="SAM" id="SignalP"/>
    </source>
</evidence>
<dbReference type="NCBIfam" id="TIGR04183">
    <property type="entry name" value="Por_Secre_tail"/>
    <property type="match status" value="1"/>
</dbReference>
<dbReference type="InterPro" id="IPR026444">
    <property type="entry name" value="Secre_tail"/>
</dbReference>
<dbReference type="EMBL" id="WHPF01000006">
    <property type="protein sequence ID" value="NNV55685.1"/>
    <property type="molecule type" value="Genomic_DNA"/>
</dbReference>
<reference evidence="3" key="1">
    <citation type="submission" date="2019-10" db="EMBL/GenBank/DDBJ databases">
        <title>Draft genome sequence of Panacibacter sp. KCS-6.</title>
        <authorList>
            <person name="Yim K.J."/>
        </authorList>
    </citation>
    <scope>NUCLEOTIDE SEQUENCE</scope>
    <source>
        <strain evidence="3">KCS-6</strain>
    </source>
</reference>
<sequence>MKRLQTYLLTLTFTFALIANGQQVDTIAKAKAFSNTYISLPFMGTATNGHVWAAGLNNKYDATGKALPIEMVRIDLTTNTTIYKTITGTISNASVYWSYSFDSTGAFYLGLNSNNRKIYRFNLKDSIQFENLGNGFLNSGTLAYSLSLGRDKHVYFGGSSGSTYWSEYDPETGNFLQHPPIDQNNDYVLSIMGDSSWVYAQVGQKNSIDLWAIRKADDYKIKLFSIPNNTRFNYGIRKDAIVLSFNTDTLSGSYLLVNGKAIKGTNNSPLVAYSEVNNSPSQPTVNSYFNPTTSELTYSINNSAYHNTLINTGRMQNNIRFMFFDKTDTTGFGYVGDYYGNWYWYNGTKDTSYLLGNTGFNVYSGKQYNDSIFYFGNYPSGALLKWNKNQPWTMQQFNGDQVIDAVSTTANPKVEGYFKSETEAGFHHASKMEIDTINNRIICAGDVIRIGNTCSIGTYDIKKDSIYGYDYHKIDRLSVSSIAAYGTKYIMATNNNFGGRPLLYLYNPSNNTMEDSMDLGLTAYGKIYITGDTLVGVSGTQIYKANIKTHQLVKQYTLGSPIQFSMQLHDGRIAINTTATLPTDVARFLKIDYTNAYEFNNCLYTIVNGNTIVKVKGLFKDTAITPKKSPLEIGRLPINNMPKVNLYPNPVVNSLQVTIDKPSAQNQPYTVVDQSGHILINGITPPNASLFKVNVNNLRNGMYWLVMNNKANAFVKN</sequence>
<comment type="caution">
    <text evidence="3">The sequence shown here is derived from an EMBL/GenBank/DDBJ whole genome shotgun (WGS) entry which is preliminary data.</text>
</comment>
<feature type="chain" id="PRO_5035158494" evidence="1">
    <location>
        <begin position="19"/>
        <end position="717"/>
    </location>
</feature>
<feature type="signal peptide" evidence="1">
    <location>
        <begin position="1"/>
        <end position="18"/>
    </location>
</feature>
<proteinExistence type="predicted"/>
<keyword evidence="4" id="KW-1185">Reference proteome</keyword>
<evidence type="ECO:0000259" key="2">
    <source>
        <dbReference type="Pfam" id="PF18962"/>
    </source>
</evidence>
<name>A0A8J8JTX2_9BACT</name>
<keyword evidence="1" id="KW-0732">Signal</keyword>
<protein>
    <submittedName>
        <fullName evidence="3">T9SS type A sorting domain-containing protein</fullName>
    </submittedName>
</protein>
<evidence type="ECO:0000313" key="3">
    <source>
        <dbReference type="EMBL" id="NNV55685.1"/>
    </source>
</evidence>
<organism evidence="3 4">
    <name type="scientific">Limnovirga soli</name>
    <dbReference type="NCBI Taxonomy" id="2656915"/>
    <lineage>
        <taxon>Bacteria</taxon>
        <taxon>Pseudomonadati</taxon>
        <taxon>Bacteroidota</taxon>
        <taxon>Chitinophagia</taxon>
        <taxon>Chitinophagales</taxon>
        <taxon>Chitinophagaceae</taxon>
        <taxon>Limnovirga</taxon>
    </lineage>
</organism>
<dbReference type="SUPFAM" id="SSF63829">
    <property type="entry name" value="Calcium-dependent phosphotriesterase"/>
    <property type="match status" value="1"/>
</dbReference>
<feature type="domain" description="Secretion system C-terminal sorting" evidence="2">
    <location>
        <begin position="646"/>
        <end position="715"/>
    </location>
</feature>
<dbReference type="AlphaFoldDB" id="A0A8J8JTX2"/>
<dbReference type="Pfam" id="PF18962">
    <property type="entry name" value="Por_Secre_tail"/>
    <property type="match status" value="1"/>
</dbReference>
<accession>A0A8J8JTX2</accession>
<evidence type="ECO:0000313" key="4">
    <source>
        <dbReference type="Proteomes" id="UP000598971"/>
    </source>
</evidence>
<gene>
    <name evidence="3" type="ORF">GD597_09455</name>
</gene>
<dbReference type="RefSeq" id="WP_171607618.1">
    <property type="nucleotide sequence ID" value="NZ_WHPF01000006.1"/>
</dbReference>